<dbReference type="SUPFAM" id="SSF158682">
    <property type="entry name" value="TerB-like"/>
    <property type="match status" value="1"/>
</dbReference>
<dbReference type="Gene3D" id="1.10.3680.10">
    <property type="entry name" value="TerB-like"/>
    <property type="match status" value="1"/>
</dbReference>
<dbReference type="InterPro" id="IPR029024">
    <property type="entry name" value="TerB-like"/>
</dbReference>
<keyword evidence="2" id="KW-0472">Membrane</keyword>
<evidence type="ECO:0000256" key="1">
    <source>
        <dbReference type="SAM" id="MobiDB-lite"/>
    </source>
</evidence>
<feature type="domain" description="J" evidence="3">
    <location>
        <begin position="207"/>
        <end position="269"/>
    </location>
</feature>
<keyword evidence="2" id="KW-0812">Transmembrane</keyword>
<keyword evidence="5" id="KW-1185">Reference proteome</keyword>
<dbReference type="OrthoDB" id="9779622at2"/>
<dbReference type="CDD" id="cd07316">
    <property type="entry name" value="terB_like_DjlA"/>
    <property type="match status" value="1"/>
</dbReference>
<dbReference type="Proteomes" id="UP000244090">
    <property type="component" value="Unassembled WGS sequence"/>
</dbReference>
<dbReference type="InterPro" id="IPR007791">
    <property type="entry name" value="DjlA_N"/>
</dbReference>
<feature type="compositionally biased region" description="Low complexity" evidence="1">
    <location>
        <begin position="68"/>
        <end position="79"/>
    </location>
</feature>
<comment type="caution">
    <text evidence="4">The sequence shown here is derived from an EMBL/GenBank/DDBJ whole genome shotgun (WGS) entry which is preliminary data.</text>
</comment>
<keyword evidence="2" id="KW-1133">Transmembrane helix</keyword>
<evidence type="ECO:0000256" key="2">
    <source>
        <dbReference type="SAM" id="Phobius"/>
    </source>
</evidence>
<dbReference type="InterPro" id="IPR001623">
    <property type="entry name" value="DnaJ_domain"/>
</dbReference>
<dbReference type="AlphaFoldDB" id="A0A2T6C795"/>
<dbReference type="SMART" id="SM00271">
    <property type="entry name" value="DnaJ"/>
    <property type="match status" value="1"/>
</dbReference>
<feature type="transmembrane region" description="Helical" evidence="2">
    <location>
        <begin position="12"/>
        <end position="32"/>
    </location>
</feature>
<dbReference type="SUPFAM" id="SSF46565">
    <property type="entry name" value="Chaperone J-domain"/>
    <property type="match status" value="1"/>
</dbReference>
<dbReference type="PROSITE" id="PS50076">
    <property type="entry name" value="DNAJ_2"/>
    <property type="match status" value="1"/>
</dbReference>
<sequence length="270" mass="30893">MSGFASWIGGALGWTLGGPIGAAIGFAIGAAVDKATSKGLLLDEPKDSKRRRRPRPEPTYERRRRPRTTTTEKQSQTQSGDFEVSLLVLSAIVMKADGEVSQSEKNYVRDYFVKMYGKERANNAFKLFNGLLQKEDISTRQVCQQIQMHMDHSSRLQLLHYLFGVTKADGIVSEEEVELIEKIAGYLYINDRDYQSIKAMFYNPIDSAYRILEIDKSATINEIKKAYRKMAKKYHPDKLQHLGEEHVKGAEEKFQRVQKAYEQLQEERGF</sequence>
<dbReference type="EMBL" id="QBKT01000001">
    <property type="protein sequence ID" value="PTX64165.1"/>
    <property type="molecule type" value="Genomic_DNA"/>
</dbReference>
<name>A0A2T6C795_9FLAO</name>
<dbReference type="Gene3D" id="1.10.287.110">
    <property type="entry name" value="DnaJ domain"/>
    <property type="match status" value="1"/>
</dbReference>
<evidence type="ECO:0000259" key="3">
    <source>
        <dbReference type="PROSITE" id="PS50076"/>
    </source>
</evidence>
<evidence type="ECO:0000313" key="4">
    <source>
        <dbReference type="EMBL" id="PTX64165.1"/>
    </source>
</evidence>
<dbReference type="InterPro" id="IPR036869">
    <property type="entry name" value="J_dom_sf"/>
</dbReference>
<dbReference type="Pfam" id="PF00226">
    <property type="entry name" value="DnaJ"/>
    <property type="match status" value="1"/>
</dbReference>
<dbReference type="Pfam" id="PF05099">
    <property type="entry name" value="TerB"/>
    <property type="match status" value="1"/>
</dbReference>
<accession>A0A2T6C795</accession>
<reference evidence="4 5" key="1">
    <citation type="submission" date="2018-04" db="EMBL/GenBank/DDBJ databases">
        <title>Genomic Encyclopedia of Archaeal and Bacterial Type Strains, Phase II (KMG-II): from individual species to whole genera.</title>
        <authorList>
            <person name="Goeker M."/>
        </authorList>
    </citation>
    <scope>NUCLEOTIDE SEQUENCE [LARGE SCALE GENOMIC DNA]</scope>
    <source>
        <strain evidence="4 5">DSM 25731</strain>
    </source>
</reference>
<dbReference type="PRINTS" id="PR00625">
    <property type="entry name" value="JDOMAIN"/>
</dbReference>
<dbReference type="RefSeq" id="WP_108113508.1">
    <property type="nucleotide sequence ID" value="NZ_QBKT01000001.1"/>
</dbReference>
<proteinExistence type="predicted"/>
<dbReference type="PANTHER" id="PTHR24074">
    <property type="entry name" value="CO-CHAPERONE PROTEIN DJLA"/>
    <property type="match status" value="1"/>
</dbReference>
<gene>
    <name evidence="4" type="ORF">C8N46_101776</name>
</gene>
<protein>
    <submittedName>
        <fullName evidence="4">DnaJ like chaperone protein</fullName>
    </submittedName>
</protein>
<organism evidence="4 5">
    <name type="scientific">Kordia periserrulae</name>
    <dbReference type="NCBI Taxonomy" id="701523"/>
    <lineage>
        <taxon>Bacteria</taxon>
        <taxon>Pseudomonadati</taxon>
        <taxon>Bacteroidota</taxon>
        <taxon>Flavobacteriia</taxon>
        <taxon>Flavobacteriales</taxon>
        <taxon>Flavobacteriaceae</taxon>
        <taxon>Kordia</taxon>
    </lineage>
</organism>
<evidence type="ECO:0000313" key="5">
    <source>
        <dbReference type="Proteomes" id="UP000244090"/>
    </source>
</evidence>
<feature type="region of interest" description="Disordered" evidence="1">
    <location>
        <begin position="41"/>
        <end position="79"/>
    </location>
</feature>
<dbReference type="CDD" id="cd06257">
    <property type="entry name" value="DnaJ"/>
    <property type="match status" value="1"/>
</dbReference>
<dbReference type="InterPro" id="IPR050817">
    <property type="entry name" value="DjlA_DnaK_co-chaperone"/>
</dbReference>